<evidence type="ECO:0000313" key="2">
    <source>
        <dbReference type="EMBL" id="KAG7553632.1"/>
    </source>
</evidence>
<feature type="compositionally biased region" description="Low complexity" evidence="1">
    <location>
        <begin position="520"/>
        <end position="539"/>
    </location>
</feature>
<accession>A0A8K0JLM5</accession>
<dbReference type="EMBL" id="JABELV010000051">
    <property type="protein sequence ID" value="KAG7553632.1"/>
    <property type="molecule type" value="Genomic_DNA"/>
</dbReference>
<evidence type="ECO:0000256" key="1">
    <source>
        <dbReference type="SAM" id="MobiDB-lite"/>
    </source>
</evidence>
<feature type="region of interest" description="Disordered" evidence="1">
    <location>
        <begin position="292"/>
        <end position="475"/>
    </location>
</feature>
<feature type="compositionally biased region" description="Polar residues" evidence="1">
    <location>
        <begin position="378"/>
        <end position="427"/>
    </location>
</feature>
<name>A0A8K0JLM5_9TREE</name>
<evidence type="ECO:0000313" key="3">
    <source>
        <dbReference type="Proteomes" id="UP000812966"/>
    </source>
</evidence>
<dbReference type="AlphaFoldDB" id="A0A8K0JLM5"/>
<organism evidence="2 3">
    <name type="scientific">Filobasidium floriforme</name>
    <dbReference type="NCBI Taxonomy" id="5210"/>
    <lineage>
        <taxon>Eukaryota</taxon>
        <taxon>Fungi</taxon>
        <taxon>Dikarya</taxon>
        <taxon>Basidiomycota</taxon>
        <taxon>Agaricomycotina</taxon>
        <taxon>Tremellomycetes</taxon>
        <taxon>Filobasidiales</taxon>
        <taxon>Filobasidiaceae</taxon>
        <taxon>Filobasidium</taxon>
    </lineage>
</organism>
<feature type="compositionally biased region" description="Polar residues" evidence="1">
    <location>
        <begin position="452"/>
        <end position="462"/>
    </location>
</feature>
<feature type="region of interest" description="Disordered" evidence="1">
    <location>
        <begin position="513"/>
        <end position="539"/>
    </location>
</feature>
<protein>
    <submittedName>
        <fullName evidence="2">Uncharacterized protein</fullName>
    </submittedName>
</protein>
<reference evidence="2" key="1">
    <citation type="submission" date="2020-04" db="EMBL/GenBank/DDBJ databases">
        <title>Analysis of mating type loci in Filobasidium floriforme.</title>
        <authorList>
            <person name="Nowrousian M."/>
        </authorList>
    </citation>
    <scope>NUCLEOTIDE SEQUENCE</scope>
    <source>
        <strain evidence="2">CBS 6242</strain>
    </source>
</reference>
<keyword evidence="3" id="KW-1185">Reference proteome</keyword>
<comment type="caution">
    <text evidence="2">The sequence shown here is derived from an EMBL/GenBank/DDBJ whole genome shotgun (WGS) entry which is preliminary data.</text>
</comment>
<sequence>MRWDFSKSPADKINTVQTDKLIHVLRFCRQAIPMPSDFPLAGIPLYDTHTDVYRRIISRRFRQLADKLKLQETREWTNTGRAKLLAEIKELDEAESQDEDIAKQIDEKRTFLLRMDDAMGQVDGAVGGKRNLVRSRLQTTSAWMTKRRLLNPEYAGDEWSCLDELFCNVPLTCVRKGDKVLYLTPSLEGVYSQTYIDARQKIIDTRSPMLPKGGGTKPDAFTPAHPHPVPAQPYWATRSKNMHQNPQLWMFDPKWIQDHPEEVDAYVVHVNKPTSPEDVKKSEWFLERTGKKRKYVASTPSDRDRSATPGTASTGPVGKRVKKSVVGVGRVLSDEFDDDDYERSRQSSTSMESQDQQPQAGPSRYGMTYHHAEPPYRSESSMSRSPPAQDQARQPVQPFMQSRSPPNESQASHQQPSRSQGYSQSTYHHYVPAVMSPLSNSHRPDSPVGFVNGSSRGQQQQPDFVGASGDRHEAGSAAAPDMMNMLLDTTTMFDANFMQSMLNFDQSGMMADPPMAYNEGQSSAGASQGQIGSSRAPGY</sequence>
<proteinExistence type="predicted"/>
<dbReference type="Proteomes" id="UP000812966">
    <property type="component" value="Unassembled WGS sequence"/>
</dbReference>
<gene>
    <name evidence="2" type="ORF">FFLO_02987</name>
</gene>
<feature type="compositionally biased region" description="Polar residues" evidence="1">
    <location>
        <begin position="346"/>
        <end position="360"/>
    </location>
</feature>